<dbReference type="EMBL" id="MCFG01000082">
    <property type="protein sequence ID" value="ORX83021.1"/>
    <property type="molecule type" value="Genomic_DNA"/>
</dbReference>
<dbReference type="PANTHER" id="PTHR40050:SF1">
    <property type="entry name" value="INNER SPORE COAT PROTEIN H"/>
    <property type="match status" value="1"/>
</dbReference>
<evidence type="ECO:0000313" key="2">
    <source>
        <dbReference type="EMBL" id="ORX83021.1"/>
    </source>
</evidence>
<feature type="chain" id="PRO_5012101407" description="Coth-domain-containing protein" evidence="1">
    <location>
        <begin position="21"/>
        <end position="599"/>
    </location>
</feature>
<dbReference type="OrthoDB" id="2387105at2759"/>
<accession>A0A1Y1XB70</accession>
<reference evidence="2 3" key="1">
    <citation type="submission" date="2016-08" db="EMBL/GenBank/DDBJ databases">
        <title>A Parts List for Fungal Cellulosomes Revealed by Comparative Genomics.</title>
        <authorList>
            <consortium name="DOE Joint Genome Institute"/>
            <person name="Haitjema C.H."/>
            <person name="Gilmore S.P."/>
            <person name="Henske J.K."/>
            <person name="Solomon K.V."/>
            <person name="De Groot R."/>
            <person name="Kuo A."/>
            <person name="Mondo S.J."/>
            <person name="Salamov A.A."/>
            <person name="Labutti K."/>
            <person name="Zhao Z."/>
            <person name="Chiniquy J."/>
            <person name="Barry K."/>
            <person name="Brewer H.M."/>
            <person name="Purvine S.O."/>
            <person name="Wright A.T."/>
            <person name="Boxma B."/>
            <person name="Van Alen T."/>
            <person name="Hackstein J.H."/>
            <person name="Baker S.E."/>
            <person name="Grigoriev I.V."/>
            <person name="O'Malley M.A."/>
        </authorList>
    </citation>
    <scope>NUCLEOTIDE SEQUENCE [LARGE SCALE GENOMIC DNA]</scope>
    <source>
        <strain evidence="2 3">S4</strain>
    </source>
</reference>
<dbReference type="PANTHER" id="PTHR40050">
    <property type="entry name" value="INNER SPORE COAT PROTEIN H"/>
    <property type="match status" value="1"/>
</dbReference>
<evidence type="ECO:0000313" key="3">
    <source>
        <dbReference type="Proteomes" id="UP000193944"/>
    </source>
</evidence>
<dbReference type="InterPro" id="IPR014867">
    <property type="entry name" value="Spore_coat_CotH_CotH2/3/7"/>
</dbReference>
<name>A0A1Y1XB70_9FUNG</name>
<protein>
    <recommendedName>
        <fullName evidence="4">Coth-domain-containing protein</fullName>
    </recommendedName>
</protein>
<proteinExistence type="predicted"/>
<gene>
    <name evidence="2" type="ORF">BCR32DRAFT_267245</name>
</gene>
<keyword evidence="1" id="KW-0732">Signal</keyword>
<dbReference type="Pfam" id="PF08757">
    <property type="entry name" value="CotH"/>
    <property type="match status" value="1"/>
</dbReference>
<evidence type="ECO:0000256" key="1">
    <source>
        <dbReference type="SAM" id="SignalP"/>
    </source>
</evidence>
<feature type="signal peptide" evidence="1">
    <location>
        <begin position="1"/>
        <end position="20"/>
    </location>
</feature>
<organism evidence="2 3">
    <name type="scientific">Anaeromyces robustus</name>
    <dbReference type="NCBI Taxonomy" id="1754192"/>
    <lineage>
        <taxon>Eukaryota</taxon>
        <taxon>Fungi</taxon>
        <taxon>Fungi incertae sedis</taxon>
        <taxon>Chytridiomycota</taxon>
        <taxon>Chytridiomycota incertae sedis</taxon>
        <taxon>Neocallimastigomycetes</taxon>
        <taxon>Neocallimastigales</taxon>
        <taxon>Neocallimastigaceae</taxon>
        <taxon>Anaeromyces</taxon>
    </lineage>
</organism>
<evidence type="ECO:0008006" key="4">
    <source>
        <dbReference type="Google" id="ProtNLM"/>
    </source>
</evidence>
<dbReference type="STRING" id="1754192.A0A1Y1XB70"/>
<comment type="caution">
    <text evidence="2">The sequence shown here is derived from an EMBL/GenBank/DDBJ whole genome shotgun (WGS) entry which is preliminary data.</text>
</comment>
<keyword evidence="3" id="KW-1185">Reference proteome</keyword>
<reference evidence="2 3" key="2">
    <citation type="submission" date="2016-08" db="EMBL/GenBank/DDBJ databases">
        <title>Pervasive Adenine N6-methylation of Active Genes in Fungi.</title>
        <authorList>
            <consortium name="DOE Joint Genome Institute"/>
            <person name="Mondo S.J."/>
            <person name="Dannebaum R.O."/>
            <person name="Kuo R.C."/>
            <person name="Labutti K."/>
            <person name="Haridas S."/>
            <person name="Kuo A."/>
            <person name="Salamov A."/>
            <person name="Ahrendt S.R."/>
            <person name="Lipzen A."/>
            <person name="Sullivan W."/>
            <person name="Andreopoulos W.B."/>
            <person name="Clum A."/>
            <person name="Lindquist E."/>
            <person name="Daum C."/>
            <person name="Ramamoorthy G.K."/>
            <person name="Gryganskyi A."/>
            <person name="Culley D."/>
            <person name="Magnuson J.K."/>
            <person name="James T.Y."/>
            <person name="O'Malley M.A."/>
            <person name="Stajich J.E."/>
            <person name="Spatafora J.W."/>
            <person name="Visel A."/>
            <person name="Grigoriev I.V."/>
        </authorList>
    </citation>
    <scope>NUCLEOTIDE SEQUENCE [LARGE SCALE GENOMIC DNA]</scope>
    <source>
        <strain evidence="2 3">S4</strain>
    </source>
</reference>
<sequence>MNCLLLFSFLLLTIIEHVYGRIVNFSLLTFGNNPKVTFNGKTLDMKPIDDYSKVYSVSSIVSNDEFQYTYSVDGQDEGFTRTLPKGSTTTYIEFYGRKDTINPLKGMGYPEDKPLWNRSIGKTTLFDDSYIPTVIIDEGSREFFITGNDTYTLGRFTIVLKDKAYTEENVPTKAQNRYEDKFQFRVKLEKKIHKRRVFKFRANPVDPTFFRQSIYGDMMAAIGNPVHNQIIVRVYLSDGTPIGLYLMIEVTSSKSFIKTQFYGDEDTEKVNVPSTGLGYPLDCSTGADFIEGSQFHAFQYSEGEDNKKIKYLTKAMHEVDVNDEDDVKKFSREWFDLDIFFKALALEYLTGHWDSYWMYTTNFVMYDAPEESTESTFKYYFIDQDFDLTFGLGLSSAVNLYGRDFPSQSYKTLVNRKWSIGTYDGENREAIDLFLTGGVTKTMFENHLIDIVKHVFNPVALGRRLDEYTRRYTEEIEWDYSIERLHIATDPNKTRYVWTIKDYYENLEYTPKKSCQWGLKEWIEMRAKAVAEEFGFEWDETPLDPVVKIVHENTNSTVSHLVDNPNYNEVDHNGALTIKAINSSFILLLLTSILLGLFL</sequence>
<dbReference type="AlphaFoldDB" id="A0A1Y1XB70"/>
<dbReference type="Proteomes" id="UP000193944">
    <property type="component" value="Unassembled WGS sequence"/>
</dbReference>